<dbReference type="Proteomes" id="UP000234331">
    <property type="component" value="Unassembled WGS sequence"/>
</dbReference>
<dbReference type="InterPro" id="IPR038460">
    <property type="entry name" value="AcetylCoA_hyd_C_sf"/>
</dbReference>
<proteinExistence type="predicted"/>
<dbReference type="Pfam" id="PF13336">
    <property type="entry name" value="AcetylCoA_hyd_C"/>
    <property type="match status" value="1"/>
</dbReference>
<name>A0A2I2KI97_9ACTN</name>
<dbReference type="Gene3D" id="3.30.750.70">
    <property type="entry name" value="4-hydroxybutyrate coenzyme like domains"/>
    <property type="match status" value="1"/>
</dbReference>
<dbReference type="OrthoDB" id="9801795at2"/>
<sequence>MHVTHDRAAAVLLRDLPAPRVLAAMGPQLPAGLVAAIIREARRTDRVLTLLVADLTGRFAFLDAAARAQVRAGRLRVVVLAGAVPVDLAADVDHVPASMWDVDGMIASGVLPFDVVVARMRPTGRPGWLGYGDIVGYTHSALTTSARAGFELQPAHANLPGTDPVPLDRAQVVVTAPVGEADADAPPGRSPSDAQLRVAARVADLVPCQATVQVGLGAVPEAVVAALVGRHDLRVHSGVLPGALRRLSTVGPMVATGVLGDASCGWGEVCLEPLSRTHDPVRLLGLWRLWAVNSGFEVDLTGAVNAEYRKGLRIASGGGQTDFVRAAHLGAEGASVLALPSRSAGAPRIVAHLGVPATTPGGEVDLVVTEYGVADLRGRSATDRAAALVAVAHPDDRPSLAAGL</sequence>
<reference evidence="2 3" key="1">
    <citation type="submission" date="2017-06" db="EMBL/GenBank/DDBJ databases">
        <authorList>
            <person name="Kim H.J."/>
            <person name="Triplett B.A."/>
        </authorList>
    </citation>
    <scope>NUCLEOTIDE SEQUENCE [LARGE SCALE GENOMIC DNA]</scope>
    <source>
        <strain evidence="2">FRACA_ARgP5</strain>
    </source>
</reference>
<feature type="domain" description="Acetyl-CoA hydrolase/transferase C-terminal" evidence="1">
    <location>
        <begin position="269"/>
        <end position="401"/>
    </location>
</feature>
<dbReference type="SUPFAM" id="SSF100950">
    <property type="entry name" value="NagB/RpiA/CoA transferase-like"/>
    <property type="match status" value="1"/>
</dbReference>
<dbReference type="InterPro" id="IPR037171">
    <property type="entry name" value="NagB/RpiA_transferase-like"/>
</dbReference>
<keyword evidence="2" id="KW-0378">Hydrolase</keyword>
<evidence type="ECO:0000259" key="1">
    <source>
        <dbReference type="Pfam" id="PF13336"/>
    </source>
</evidence>
<dbReference type="PANTHER" id="PTHR21432">
    <property type="entry name" value="ACETYL-COA HYDROLASE-RELATED"/>
    <property type="match status" value="1"/>
</dbReference>
<dbReference type="Gene3D" id="3.40.1080.20">
    <property type="entry name" value="Acetyl-CoA hydrolase/transferase C-terminal domain"/>
    <property type="match status" value="1"/>
</dbReference>
<keyword evidence="3" id="KW-1185">Reference proteome</keyword>
<dbReference type="EMBL" id="FZMO01000001">
    <property type="protein sequence ID" value="SNQ45397.1"/>
    <property type="molecule type" value="Genomic_DNA"/>
</dbReference>
<dbReference type="GO" id="GO:0016787">
    <property type="term" value="F:hydrolase activity"/>
    <property type="evidence" value="ECO:0007669"/>
    <property type="project" value="UniProtKB-KW"/>
</dbReference>
<accession>A0A2I2KI97</accession>
<dbReference type="PANTHER" id="PTHR21432:SF20">
    <property type="entry name" value="ACETYL-COA HYDROLASE"/>
    <property type="match status" value="1"/>
</dbReference>
<dbReference type="GO" id="GO:0006083">
    <property type="term" value="P:acetate metabolic process"/>
    <property type="evidence" value="ECO:0007669"/>
    <property type="project" value="InterPro"/>
</dbReference>
<dbReference type="InterPro" id="IPR046433">
    <property type="entry name" value="ActCoA_hydro"/>
</dbReference>
<dbReference type="Gene3D" id="3.40.1080.10">
    <property type="entry name" value="Glutaconate Coenzyme A-transferase"/>
    <property type="match status" value="1"/>
</dbReference>
<gene>
    <name evidence="2" type="ORF">FRACA_10156</name>
</gene>
<evidence type="ECO:0000313" key="2">
    <source>
        <dbReference type="EMBL" id="SNQ45397.1"/>
    </source>
</evidence>
<dbReference type="InterPro" id="IPR026888">
    <property type="entry name" value="AcetylCoA_hyd_C"/>
</dbReference>
<dbReference type="RefSeq" id="WP_101829567.1">
    <property type="nucleotide sequence ID" value="NZ_FZMO01000001.1"/>
</dbReference>
<protein>
    <submittedName>
        <fullName evidence="2">Putative Acetyl-CoA hydrolase</fullName>
    </submittedName>
</protein>
<organism evidence="2 3">
    <name type="scientific">Frankia canadensis</name>
    <dbReference type="NCBI Taxonomy" id="1836972"/>
    <lineage>
        <taxon>Bacteria</taxon>
        <taxon>Bacillati</taxon>
        <taxon>Actinomycetota</taxon>
        <taxon>Actinomycetes</taxon>
        <taxon>Frankiales</taxon>
        <taxon>Frankiaceae</taxon>
        <taxon>Frankia</taxon>
    </lineage>
</organism>
<dbReference type="AlphaFoldDB" id="A0A2I2KI97"/>
<evidence type="ECO:0000313" key="3">
    <source>
        <dbReference type="Proteomes" id="UP000234331"/>
    </source>
</evidence>
<dbReference type="GO" id="GO:0008775">
    <property type="term" value="F:acetate CoA-transferase activity"/>
    <property type="evidence" value="ECO:0007669"/>
    <property type="project" value="InterPro"/>
</dbReference>